<dbReference type="InterPro" id="IPR001849">
    <property type="entry name" value="PH_domain"/>
</dbReference>
<feature type="compositionally biased region" description="Polar residues" evidence="1">
    <location>
        <begin position="1"/>
        <end position="19"/>
    </location>
</feature>
<dbReference type="VEuPathDB" id="VectorBase:MDOA009111"/>
<dbReference type="STRING" id="7370.A0A1I8MWB6"/>
<dbReference type="SMART" id="SM00222">
    <property type="entry name" value="Sec7"/>
    <property type="match status" value="1"/>
</dbReference>
<protein>
    <submittedName>
        <fullName evidence="6 7">Uncharacterized protein LOC101901404 isoform X1</fullName>
    </submittedName>
</protein>
<feature type="compositionally biased region" description="Low complexity" evidence="1">
    <location>
        <begin position="147"/>
        <end position="165"/>
    </location>
</feature>
<evidence type="ECO:0000259" key="2">
    <source>
        <dbReference type="PROSITE" id="PS50003"/>
    </source>
</evidence>
<dbReference type="InterPro" id="IPR035999">
    <property type="entry name" value="Sec7_dom_sf"/>
</dbReference>
<dbReference type="PANTHER" id="PTHR10663:SF402">
    <property type="entry name" value="MIP16918P"/>
    <property type="match status" value="1"/>
</dbReference>
<name>A0A1I8MWB6_MUSDO</name>
<dbReference type="InterPro" id="IPR011993">
    <property type="entry name" value="PH-like_dom_sf"/>
</dbReference>
<dbReference type="PROSITE" id="PS50003">
    <property type="entry name" value="PH_DOMAIN"/>
    <property type="match status" value="1"/>
</dbReference>
<dbReference type="AlphaFoldDB" id="A0A1I8MWB6"/>
<reference evidence="6" key="2">
    <citation type="submission" date="2025-04" db="UniProtKB">
        <authorList>
            <consortium name="RefSeq"/>
        </authorList>
    </citation>
    <scope>IDENTIFICATION</scope>
    <source>
        <strain evidence="6 7">Aabys</strain>
        <tissue evidence="7">Whole body</tissue>
    </source>
</reference>
<dbReference type="OrthoDB" id="430364at2759"/>
<dbReference type="PROSITE" id="PS50190">
    <property type="entry name" value="SEC7"/>
    <property type="match status" value="1"/>
</dbReference>
<dbReference type="InterPro" id="IPR023394">
    <property type="entry name" value="Sec7_C_sf"/>
</dbReference>
<dbReference type="EnsemblMetazoa" id="MDOA009111-RA">
    <property type="protein sequence ID" value="MDOA009111-PA"/>
    <property type="gene ID" value="MDOA009111"/>
</dbReference>
<dbReference type="Pfam" id="PF01369">
    <property type="entry name" value="Sec7"/>
    <property type="match status" value="1"/>
</dbReference>
<sequence length="803" mass="90570">MASLQQKRPSISNWFSSLRRQPKNKKSSNSLYDVDKQYQRSCIDLPSSTFYVNQKPYSPAPGTSTDNLIDNERKSRTASICARCCCAITPKSRSHTPPLSPNTVTSSSSSSNDTSATITPDSTTPTTCSPPRSPSINPYASIASYRTPCDATTPTTPTSTTTFKEPPSPYDNVVTPPAIPCSTFETQQRQNVEIVRLESTGSSTKSYHAASCPSSAPCTPKSPLSQCNSPPILTHKTEFLRSTTITSTRTIMVSRPVELIISAKGELISAKAKAIEKSARSSSLGCVLDDPVEHIIPISTPTSPLSGSTPLILDSANNEFKFIDDSSTSQSENERNSQQSSTAMDGQQQQQQQQQQQAVETQQDKENYYYTLPSKFKKVSRESQRSMSISNGIGKSRNVKAGLYYNNNIGSLCDDCRTVIERNRNNRDMHQQPNMLLRHKQIKDELCEVVSEMEALDVPEDSKHSNKDKQMSMGRKKFNMDPKKGIEHLVEHRLLRHDPQDVAHFLYKGEGLNKTAIGDYLGENNDFNKEVLKAFVALHDFTNLILVQALRQFLWSFRLPGEAQKIDRMMECFAQRYCQLNPDIFTNTDTCYVLSFAIIMLNTSLHNPSVKDKPTVEQFISMNRGINNGGDLPRTLLESLYESIRTEPFKIPQDDGNDLMHTFFNPDKEGWLWKQGGSMFSRYKSWKRRWFILNDNCLYYFEYTTDKEPRGIIPLENICVREIHDRSKPNCFELFATGGAEIIKACKTDSEGKVVEGKHSVYRMSAATEEDQQEWIKRLTQSISHNPFYDILVQRKKKALSKS</sequence>
<feature type="compositionally biased region" description="Low complexity" evidence="1">
    <location>
        <begin position="101"/>
        <end position="130"/>
    </location>
</feature>
<dbReference type="FunFam" id="1.10.1000.11:FF:000002">
    <property type="entry name" value="Cytohesin 1"/>
    <property type="match status" value="1"/>
</dbReference>
<evidence type="ECO:0000313" key="4">
    <source>
        <dbReference type="EnsemblMetazoa" id="MDOA009111-PA"/>
    </source>
</evidence>
<dbReference type="Gene3D" id="1.10.1000.11">
    <property type="entry name" value="Arf Nucleotide-binding Site Opener,domain 2"/>
    <property type="match status" value="1"/>
</dbReference>
<dbReference type="Pfam" id="PF00169">
    <property type="entry name" value="PH"/>
    <property type="match status" value="1"/>
</dbReference>
<dbReference type="Gene3D" id="2.30.29.30">
    <property type="entry name" value="Pleckstrin-homology domain (PH domain)/Phosphotyrosine-binding domain (PTB)"/>
    <property type="match status" value="1"/>
</dbReference>
<reference evidence="4" key="1">
    <citation type="submission" date="2020-05" db="UniProtKB">
        <authorList>
            <consortium name="EnsemblMetazoa"/>
        </authorList>
    </citation>
    <scope>IDENTIFICATION</scope>
    <source>
        <strain evidence="4">Aabys</strain>
    </source>
</reference>
<organism evidence="4">
    <name type="scientific">Musca domestica</name>
    <name type="common">House fly</name>
    <dbReference type="NCBI Taxonomy" id="7370"/>
    <lineage>
        <taxon>Eukaryota</taxon>
        <taxon>Metazoa</taxon>
        <taxon>Ecdysozoa</taxon>
        <taxon>Arthropoda</taxon>
        <taxon>Hexapoda</taxon>
        <taxon>Insecta</taxon>
        <taxon>Pterygota</taxon>
        <taxon>Neoptera</taxon>
        <taxon>Endopterygota</taxon>
        <taxon>Diptera</taxon>
        <taxon>Brachycera</taxon>
        <taxon>Muscomorpha</taxon>
        <taxon>Muscoidea</taxon>
        <taxon>Muscidae</taxon>
        <taxon>Musca</taxon>
    </lineage>
</organism>
<feature type="compositionally biased region" description="Low complexity" evidence="1">
    <location>
        <begin position="326"/>
        <end position="357"/>
    </location>
</feature>
<feature type="compositionally biased region" description="Basic and acidic residues" evidence="1">
    <location>
        <begin position="460"/>
        <end position="470"/>
    </location>
</feature>
<keyword evidence="5" id="KW-1185">Reference proteome</keyword>
<feature type="region of interest" description="Disordered" evidence="1">
    <location>
        <begin position="325"/>
        <end position="362"/>
    </location>
</feature>
<dbReference type="CDD" id="cd01252">
    <property type="entry name" value="PH_GRP1-like"/>
    <property type="match status" value="1"/>
</dbReference>
<dbReference type="Proteomes" id="UP001652621">
    <property type="component" value="Unplaced"/>
</dbReference>
<dbReference type="SUPFAM" id="SSF50729">
    <property type="entry name" value="PH domain-like"/>
    <property type="match status" value="1"/>
</dbReference>
<evidence type="ECO:0000313" key="6">
    <source>
        <dbReference type="RefSeq" id="XP_005178902.1"/>
    </source>
</evidence>
<dbReference type="GO" id="GO:0005085">
    <property type="term" value="F:guanyl-nucleotide exchange factor activity"/>
    <property type="evidence" value="ECO:0007669"/>
    <property type="project" value="InterPro"/>
</dbReference>
<feature type="region of interest" description="Disordered" evidence="1">
    <location>
        <begin position="458"/>
        <end position="478"/>
    </location>
</feature>
<feature type="region of interest" description="Disordered" evidence="1">
    <location>
        <begin position="92"/>
        <end position="172"/>
    </location>
</feature>
<dbReference type="SMART" id="SM00233">
    <property type="entry name" value="PH"/>
    <property type="match status" value="1"/>
</dbReference>
<evidence type="ECO:0000313" key="5">
    <source>
        <dbReference type="Proteomes" id="UP001652621"/>
    </source>
</evidence>
<feature type="domain" description="SEC7" evidence="3">
    <location>
        <begin position="460"/>
        <end position="647"/>
    </location>
</feature>
<evidence type="ECO:0000256" key="1">
    <source>
        <dbReference type="SAM" id="MobiDB-lite"/>
    </source>
</evidence>
<dbReference type="eggNOG" id="KOG0930">
    <property type="taxonomic scope" value="Eukaryota"/>
</dbReference>
<gene>
    <name evidence="4" type="primary">101901404</name>
    <name evidence="6 7" type="synonym">LOC101901404</name>
</gene>
<dbReference type="RefSeq" id="XP_058984194.1">
    <property type="nucleotide sequence ID" value="XM_059128211.1"/>
</dbReference>
<dbReference type="FunFam" id="1.10.220.20:FF:000003">
    <property type="entry name" value="Cytohesin 1"/>
    <property type="match status" value="1"/>
</dbReference>
<dbReference type="CDD" id="cd00171">
    <property type="entry name" value="Sec7"/>
    <property type="match status" value="1"/>
</dbReference>
<dbReference type="Gene3D" id="1.10.220.20">
    <property type="match status" value="1"/>
</dbReference>
<dbReference type="FunFam" id="2.30.29.30:FF:000309">
    <property type="entry name" value="Uncharacterized protein, isoform B"/>
    <property type="match status" value="1"/>
</dbReference>
<dbReference type="VEuPathDB" id="VectorBase:MDOMA2_015640"/>
<dbReference type="KEGG" id="mde:101901404"/>
<feature type="domain" description="PH" evidence="2">
    <location>
        <begin position="665"/>
        <end position="784"/>
    </location>
</feature>
<dbReference type="GO" id="GO:0032012">
    <property type="term" value="P:regulation of ARF protein signal transduction"/>
    <property type="evidence" value="ECO:0007669"/>
    <property type="project" value="InterPro"/>
</dbReference>
<dbReference type="InterPro" id="IPR000904">
    <property type="entry name" value="Sec7_dom"/>
</dbReference>
<feature type="region of interest" description="Disordered" evidence="1">
    <location>
        <begin position="1"/>
        <end position="31"/>
    </location>
</feature>
<dbReference type="PANTHER" id="PTHR10663">
    <property type="entry name" value="GUANYL-NUCLEOTIDE EXCHANGE FACTOR"/>
    <property type="match status" value="1"/>
</dbReference>
<dbReference type="SUPFAM" id="SSF48425">
    <property type="entry name" value="Sec7 domain"/>
    <property type="match status" value="1"/>
</dbReference>
<proteinExistence type="predicted"/>
<dbReference type="RefSeq" id="XP_005178902.1">
    <property type="nucleotide sequence ID" value="XM_005178845.3"/>
</dbReference>
<evidence type="ECO:0000259" key="3">
    <source>
        <dbReference type="PROSITE" id="PS50190"/>
    </source>
</evidence>
<accession>A0A1I8MWB6</accession>
<evidence type="ECO:0000313" key="7">
    <source>
        <dbReference type="RefSeq" id="XP_058984194.1"/>
    </source>
</evidence>